<proteinExistence type="inferred from homology"/>
<dbReference type="InterPro" id="IPR011013">
    <property type="entry name" value="Gal_mutarotase_sf_dom"/>
</dbReference>
<dbReference type="PANTHER" id="PTHR11051:SF13">
    <property type="entry name" value="GLYCOSYL TRANSFERASE"/>
    <property type="match status" value="1"/>
</dbReference>
<dbReference type="InterPro" id="IPR005196">
    <property type="entry name" value="Glyco_hydro_65_N"/>
</dbReference>
<dbReference type="SUPFAM" id="SSF74650">
    <property type="entry name" value="Galactose mutarotase-like"/>
    <property type="match status" value="1"/>
</dbReference>
<dbReference type="RefSeq" id="WP_068751007.1">
    <property type="nucleotide sequence ID" value="NZ_LR214441.1"/>
</dbReference>
<dbReference type="GO" id="GO:0016757">
    <property type="term" value="F:glycosyltransferase activity"/>
    <property type="evidence" value="ECO:0007669"/>
    <property type="project" value="UniProtKB-ARBA"/>
</dbReference>
<dbReference type="Gene3D" id="2.60.420.10">
    <property type="entry name" value="Maltose phosphorylase, domain 3"/>
    <property type="match status" value="1"/>
</dbReference>
<dbReference type="Pfam" id="PF03636">
    <property type="entry name" value="Glyco_hydro_65N"/>
    <property type="match status" value="1"/>
</dbReference>
<accession>A0A1C0AQE3</accession>
<sequence>MIRDITGDPMDRDRFPVDTWRLVETEPGEDHGLTETLFAVANGHIGIRGTTEEGRPSHSPGTFVNGFHETWPIKHAEEAYGFARTGQTIVNVPDTTLLKVYVDDEPFVISVADLQSYERAVDFRRGRLTRSLVWRTPAGKRVRIRSSRMVSFTDRHVVLHELEVTVLSGGGAPVVVNSLIVNRQDGYTDYRRPAAAGEGWDPRRSSAFNGRVLLPQLHWEHDPRMVLTYQTARSGMTLAVGADHAVETDNPVEILSSTQEDIGKYVFRVEAAEGVPITVRKAVAIHTSRGVPAEELSDRCRRTLDRVRDKGFEYYHAEQEAWLDTFWRDSDVVIDGDPAVQQAVRWCLFQLAQAAARSDQLGIAAKGVTGSGYEGQYFWDTEIYVVPFLIYTSPRVARNVLRFRVNLLPRARERAAVLSQRGALFPWRTISGEEASAYYAAGTAQYHIDADVAYAFAKYGDLTGDTGFMHRDGVEVLIETARMWADLGFWRQDADGTDQFHIHGVTGPDEYTTVVNNNMFTNVMARANLRAAATLVREMATADAEVYRRLAARLNLDPAEVDEWEACADGMVVLFDETFGIHPQDAQFLASELWDLENTPDENRPLLLHYHPLVIYRFQVLKQADVVLALFLQGDQFTPAQKRADFEYYDPITTGDSTLSGVVQSVVAAEVGYQDMAMRYFLSGLFVDLADLHGNARDGVHIASTGGVWTALVYGFGGLRDHGGRITFDPRLPDQWDSLRFPLQIRGSRVRVHLERTAITFEIEVGEPVAVSVRGQDVTVEPGTPLRVPLDGQGPRLASLHGRHPVLGANREDGSIVRAVVPGAQAQDPDGPTVLGGPL</sequence>
<name>A0A1C0AQE3_9ACTN</name>
<dbReference type="Pfam" id="PF03633">
    <property type="entry name" value="Glyco_hydro_65C"/>
    <property type="match status" value="1"/>
</dbReference>
<evidence type="ECO:0000313" key="4">
    <source>
        <dbReference type="Proteomes" id="UP000093501"/>
    </source>
</evidence>
<protein>
    <submittedName>
        <fullName evidence="3">Kojibiose phosphorylase</fullName>
    </submittedName>
</protein>
<comment type="similarity">
    <text evidence="1">Belongs to the glycosyl hydrolase 65 family.</text>
</comment>
<dbReference type="Gene3D" id="1.50.10.10">
    <property type="match status" value="1"/>
</dbReference>
<dbReference type="InterPro" id="IPR005194">
    <property type="entry name" value="Glyco_hydro_65_C"/>
</dbReference>
<dbReference type="SUPFAM" id="SSF48208">
    <property type="entry name" value="Six-hairpin glycosidases"/>
    <property type="match status" value="1"/>
</dbReference>
<dbReference type="InterPro" id="IPR008928">
    <property type="entry name" value="6-hairpin_glycosidase_sf"/>
</dbReference>
<keyword evidence="2" id="KW-0326">Glycosidase</keyword>
<dbReference type="InterPro" id="IPR037018">
    <property type="entry name" value="GH65_N"/>
</dbReference>
<dbReference type="Proteomes" id="UP000093501">
    <property type="component" value="Unassembled WGS sequence"/>
</dbReference>
<dbReference type="InterPro" id="IPR005195">
    <property type="entry name" value="Glyco_hydro_65_M"/>
</dbReference>
<evidence type="ECO:0000256" key="2">
    <source>
        <dbReference type="ARBA" id="ARBA00023295"/>
    </source>
</evidence>
<dbReference type="InterPro" id="IPR012341">
    <property type="entry name" value="6hp_glycosidase-like_sf"/>
</dbReference>
<dbReference type="PANTHER" id="PTHR11051">
    <property type="entry name" value="GLYCOSYL HYDROLASE-RELATED"/>
    <property type="match status" value="1"/>
</dbReference>
<dbReference type="Pfam" id="PF03632">
    <property type="entry name" value="Glyco_hydro_65m"/>
    <property type="match status" value="1"/>
</dbReference>
<gene>
    <name evidence="3" type="ORF">BCR15_01720</name>
</gene>
<dbReference type="Gene3D" id="2.70.98.40">
    <property type="entry name" value="Glycoside hydrolase, family 65, N-terminal domain"/>
    <property type="match status" value="1"/>
</dbReference>
<keyword evidence="2" id="KW-0378">Hydrolase</keyword>
<reference evidence="4" key="1">
    <citation type="submission" date="2016-07" db="EMBL/GenBank/DDBJ databases">
        <authorList>
            <person name="Florea S."/>
            <person name="Webb J.S."/>
            <person name="Jaromczyk J."/>
            <person name="Schardl C.L."/>
        </authorList>
    </citation>
    <scope>NUCLEOTIDE SEQUENCE [LARGE SCALE GENOMIC DNA]</scope>
    <source>
        <strain evidence="4">IPBSL-7</strain>
    </source>
</reference>
<dbReference type="PIRSF" id="PIRSF036289">
    <property type="entry name" value="Glycosyl_hydrolase_malt_phosph"/>
    <property type="match status" value="1"/>
</dbReference>
<dbReference type="GO" id="GO:0030246">
    <property type="term" value="F:carbohydrate binding"/>
    <property type="evidence" value="ECO:0007669"/>
    <property type="project" value="InterPro"/>
</dbReference>
<dbReference type="GO" id="GO:0005975">
    <property type="term" value="P:carbohydrate metabolic process"/>
    <property type="evidence" value="ECO:0007669"/>
    <property type="project" value="InterPro"/>
</dbReference>
<comment type="caution">
    <text evidence="3">The sequence shown here is derived from an EMBL/GenBank/DDBJ whole genome shotgun (WGS) entry which is preliminary data.</text>
</comment>
<keyword evidence="4" id="KW-1185">Reference proteome</keyword>
<organism evidence="3 4">
    <name type="scientific">Tessaracoccus lapidicaptus</name>
    <dbReference type="NCBI Taxonomy" id="1427523"/>
    <lineage>
        <taxon>Bacteria</taxon>
        <taxon>Bacillati</taxon>
        <taxon>Actinomycetota</taxon>
        <taxon>Actinomycetes</taxon>
        <taxon>Propionibacteriales</taxon>
        <taxon>Propionibacteriaceae</taxon>
        <taxon>Tessaracoccus</taxon>
    </lineage>
</organism>
<dbReference type="AlphaFoldDB" id="A0A1C0AQE3"/>
<dbReference type="GO" id="GO:0004553">
    <property type="term" value="F:hydrolase activity, hydrolyzing O-glycosyl compounds"/>
    <property type="evidence" value="ECO:0007669"/>
    <property type="project" value="TreeGrafter"/>
</dbReference>
<dbReference type="InterPro" id="IPR017045">
    <property type="entry name" value="Malt_Pase/Glycosyl_Hdrlase"/>
</dbReference>
<dbReference type="EMBL" id="MBQD01000011">
    <property type="protein sequence ID" value="OCL36604.1"/>
    <property type="molecule type" value="Genomic_DNA"/>
</dbReference>
<evidence type="ECO:0000256" key="1">
    <source>
        <dbReference type="ARBA" id="ARBA00006768"/>
    </source>
</evidence>
<evidence type="ECO:0000313" key="3">
    <source>
        <dbReference type="EMBL" id="OCL36604.1"/>
    </source>
</evidence>